<accession>A0A1I1NV76</accession>
<name>A0A1I1NV76_9FLAO</name>
<evidence type="ECO:0000313" key="1">
    <source>
        <dbReference type="EMBL" id="SFC99408.1"/>
    </source>
</evidence>
<organism evidence="1 2">
    <name type="scientific">Algibacter pectinivorans</name>
    <dbReference type="NCBI Taxonomy" id="870482"/>
    <lineage>
        <taxon>Bacteria</taxon>
        <taxon>Pseudomonadati</taxon>
        <taxon>Bacteroidota</taxon>
        <taxon>Flavobacteriia</taxon>
        <taxon>Flavobacteriales</taxon>
        <taxon>Flavobacteriaceae</taxon>
        <taxon>Algibacter</taxon>
    </lineage>
</organism>
<keyword evidence="2" id="KW-1185">Reference proteome</keyword>
<dbReference type="EMBL" id="FOMI01000002">
    <property type="protein sequence ID" value="SFC99408.1"/>
    <property type="molecule type" value="Genomic_DNA"/>
</dbReference>
<dbReference type="STRING" id="870482.SAMN04487987_102462"/>
<proteinExistence type="predicted"/>
<protein>
    <submittedName>
        <fullName evidence="1">Uncharacterized protein</fullName>
    </submittedName>
</protein>
<dbReference type="Proteomes" id="UP000199439">
    <property type="component" value="Unassembled WGS sequence"/>
</dbReference>
<evidence type="ECO:0000313" key="2">
    <source>
        <dbReference type="Proteomes" id="UP000199439"/>
    </source>
</evidence>
<sequence length="126" mass="14211">MPIQSFSQNKRQLKPKRPSKIESADKFVDLTYNLYHKVYVHDSLTQVGIEIPTDLQAELLESAQNDIDELLQVIPDVIDDIGNSGASFVNKGRATLNLNKSKKALKYCALYVKEMVVGTKEEVDQE</sequence>
<gene>
    <name evidence="1" type="ORF">SAMN04487987_102462</name>
</gene>
<reference evidence="2" key="1">
    <citation type="submission" date="2016-10" db="EMBL/GenBank/DDBJ databases">
        <authorList>
            <person name="Varghese N."/>
            <person name="Submissions S."/>
        </authorList>
    </citation>
    <scope>NUCLEOTIDE SEQUENCE [LARGE SCALE GENOMIC DNA]</scope>
    <source>
        <strain evidence="2">DSM 25730</strain>
    </source>
</reference>
<dbReference type="AlphaFoldDB" id="A0A1I1NV76"/>